<reference evidence="2 3" key="1">
    <citation type="submission" date="2016-08" db="EMBL/GenBank/DDBJ databases">
        <title>A Parts List for Fungal Cellulosomes Revealed by Comparative Genomics.</title>
        <authorList>
            <consortium name="DOE Joint Genome Institute"/>
            <person name="Haitjema C.H."/>
            <person name="Gilmore S.P."/>
            <person name="Henske J.K."/>
            <person name="Solomon K.V."/>
            <person name="De Groot R."/>
            <person name="Kuo A."/>
            <person name="Mondo S.J."/>
            <person name="Salamov A.A."/>
            <person name="Labutti K."/>
            <person name="Zhao Z."/>
            <person name="Chiniquy J."/>
            <person name="Barry K."/>
            <person name="Brewer H.M."/>
            <person name="Purvine S.O."/>
            <person name="Wright A.T."/>
            <person name="Boxma B."/>
            <person name="Van Alen T."/>
            <person name="Hackstein J.H."/>
            <person name="Baker S.E."/>
            <person name="Grigoriev I.V."/>
            <person name="O'Malley M.A."/>
        </authorList>
    </citation>
    <scope>NUCLEOTIDE SEQUENCE [LARGE SCALE GENOMIC DNA]</scope>
    <source>
        <strain evidence="2 3">G1</strain>
    </source>
</reference>
<organism evidence="2 3">
    <name type="scientific">Neocallimastix californiae</name>
    <dbReference type="NCBI Taxonomy" id="1754190"/>
    <lineage>
        <taxon>Eukaryota</taxon>
        <taxon>Fungi</taxon>
        <taxon>Fungi incertae sedis</taxon>
        <taxon>Chytridiomycota</taxon>
        <taxon>Chytridiomycota incertae sedis</taxon>
        <taxon>Neocallimastigomycetes</taxon>
        <taxon>Neocallimastigales</taxon>
        <taxon>Neocallimastigaceae</taxon>
        <taxon>Neocallimastix</taxon>
    </lineage>
</organism>
<evidence type="ECO:0000313" key="3">
    <source>
        <dbReference type="Proteomes" id="UP000193920"/>
    </source>
</evidence>
<dbReference type="OrthoDB" id="5769564at2759"/>
<proteinExistence type="predicted"/>
<name>A0A1Y2FJK5_9FUNG</name>
<dbReference type="EMBL" id="MCOG01000007">
    <property type="protein sequence ID" value="ORY83426.1"/>
    <property type="molecule type" value="Genomic_DNA"/>
</dbReference>
<gene>
    <name evidence="2" type="ORF">LY90DRAFT_499628</name>
</gene>
<evidence type="ECO:0000313" key="2">
    <source>
        <dbReference type="EMBL" id="ORY83426.1"/>
    </source>
</evidence>
<dbReference type="Proteomes" id="UP000193920">
    <property type="component" value="Unassembled WGS sequence"/>
</dbReference>
<keyword evidence="3" id="KW-1185">Reference proteome</keyword>
<feature type="compositionally biased region" description="Low complexity" evidence="1">
    <location>
        <begin position="547"/>
        <end position="569"/>
    </location>
</feature>
<sequence>MSNGKNKGIIITDSSPIQEDTNDTEKNSVIIIPDSENVNNKTSLFSKQTNNIKPTLLDQNSDSTLCSCNNDSTDSSMMDNSESINLSSDLSFINTDSSLMEPIFVDSSPISKLPENSILNKVSDGALAAFLCRPNSYIVCGSCGNIWQRNTSKSSNGTYLRFSCRGTLPDGSKYQYSYTRLSHISNSINAKNTTIISIRKQFSFANTSPYSTHFSFSDTSCKRPLTSYDISTSSLKSNDQKLNHICHLLDDFNKSLSINKKQKTSSSSSFPDDITSFDVNTINLLRKDVFRIKKNITDFQNNLYDINENFNQLKNIIISQNEQIISLKQYCLLLKNTSASSFDCNTPSKNDPVNLLFNNLGLNNTKHTTPLTFAEVEKAAISDSIKDSKLLNSDQSRKDFIDACLVLNARPSKPAKASDLVPIYVEGIRRCEMSRIRLCFSKTGIQVWQLKNISFIGNNICEIILYKKYSSFIEIVKQAGIFKILKDFNPSCCIDPQATPELKASIKSKFIKRCQSIISRNTSPLIVKEFFTTMLHSVDPNINTLNSSSSGPASGPSHDSSPGSTSDSGFCSDSINYPSFNSNSMPTSSTTSKLQDGKIISESTGCSIVDPTTSYQVTTATSNSPPSSMNIDESSY</sequence>
<comment type="caution">
    <text evidence="2">The sequence shown here is derived from an EMBL/GenBank/DDBJ whole genome shotgun (WGS) entry which is preliminary data.</text>
</comment>
<feature type="region of interest" description="Disordered" evidence="1">
    <location>
        <begin position="1"/>
        <end position="24"/>
    </location>
</feature>
<protein>
    <submittedName>
        <fullName evidence="2">Uncharacterized protein</fullName>
    </submittedName>
</protein>
<evidence type="ECO:0000256" key="1">
    <source>
        <dbReference type="SAM" id="MobiDB-lite"/>
    </source>
</evidence>
<dbReference type="AlphaFoldDB" id="A0A1Y2FJK5"/>
<feature type="region of interest" description="Disordered" evidence="1">
    <location>
        <begin position="545"/>
        <end position="569"/>
    </location>
</feature>
<accession>A0A1Y2FJK5</accession>
<feature type="region of interest" description="Disordered" evidence="1">
    <location>
        <begin position="616"/>
        <end position="636"/>
    </location>
</feature>